<dbReference type="InterPro" id="IPR023393">
    <property type="entry name" value="START-like_dom_sf"/>
</dbReference>
<reference evidence="3 5" key="1">
    <citation type="journal article" date="2019" name="Emerg. Microbes Infect.">
        <title>Comprehensive subspecies identification of 175 nontuberculous mycobacteria species based on 7547 genomic profiles.</title>
        <authorList>
            <person name="Matsumoto Y."/>
            <person name="Kinjo T."/>
            <person name="Motooka D."/>
            <person name="Nabeya D."/>
            <person name="Jung N."/>
            <person name="Uechi K."/>
            <person name="Horii T."/>
            <person name="Iida T."/>
            <person name="Fujita J."/>
            <person name="Nakamura S."/>
        </authorList>
    </citation>
    <scope>NUCLEOTIDE SEQUENCE [LARGE SCALE GENOMIC DNA]</scope>
    <source>
        <strain evidence="3 5">JCM 15653</strain>
    </source>
</reference>
<dbReference type="InterPro" id="IPR013538">
    <property type="entry name" value="ASHA1/2-like_C"/>
</dbReference>
<keyword evidence="5" id="KW-1185">Reference proteome</keyword>
<sequence>MGSTRVAGHVNAPRAAVYRALVDAEAIAAWRVPAGMRSEVHEFDAREGGTFRVSLHYDSPDAVGKSSAHTDTYHGRFVELVPDERVVEVLEFESDDPAMAGEMTMTTTLRDAETGTEVLIQHDGIPDAVDPADNETGTRMALAALAEWVENRS</sequence>
<dbReference type="Proteomes" id="UP001162885">
    <property type="component" value="Chromosome"/>
</dbReference>
<evidence type="ECO:0000313" key="6">
    <source>
        <dbReference type="Proteomes" id="UP001162885"/>
    </source>
</evidence>
<dbReference type="Gene3D" id="3.30.530.20">
    <property type="match status" value="1"/>
</dbReference>
<evidence type="ECO:0000313" key="4">
    <source>
        <dbReference type="EMBL" id="UNB97373.1"/>
    </source>
</evidence>
<evidence type="ECO:0000256" key="1">
    <source>
        <dbReference type="ARBA" id="ARBA00006817"/>
    </source>
</evidence>
<dbReference type="SUPFAM" id="SSF55961">
    <property type="entry name" value="Bet v1-like"/>
    <property type="match status" value="1"/>
</dbReference>
<dbReference type="EMBL" id="CP060016">
    <property type="protein sequence ID" value="UNB97373.1"/>
    <property type="molecule type" value="Genomic_DNA"/>
</dbReference>
<dbReference type="EMBL" id="AP022579">
    <property type="protein sequence ID" value="BBX93052.1"/>
    <property type="molecule type" value="Genomic_DNA"/>
</dbReference>
<proteinExistence type="inferred from homology"/>
<comment type="similarity">
    <text evidence="1">Belongs to the AHA1 family.</text>
</comment>
<feature type="domain" description="Activator of Hsp90 ATPase homologue 1/2-like C-terminal" evidence="2">
    <location>
        <begin position="11"/>
        <end position="149"/>
    </location>
</feature>
<reference evidence="3" key="2">
    <citation type="submission" date="2020-02" db="EMBL/GenBank/DDBJ databases">
        <authorList>
            <person name="Matsumoto Y."/>
            <person name="Kinjo T."/>
            <person name="Motooka D."/>
            <person name="Nabeya D."/>
            <person name="Jung N."/>
            <person name="Uechi K."/>
            <person name="Horii T."/>
            <person name="Iida T."/>
            <person name="Fujita J."/>
            <person name="Nakamura S."/>
        </authorList>
    </citation>
    <scope>NUCLEOTIDE SEQUENCE</scope>
    <source>
        <strain evidence="3">JCM 15653</strain>
    </source>
</reference>
<dbReference type="Proteomes" id="UP000466683">
    <property type="component" value="Chromosome"/>
</dbReference>
<gene>
    <name evidence="4" type="ORF">H5U98_17335</name>
    <name evidence="3" type="ORF">MBOE_47010</name>
</gene>
<dbReference type="Pfam" id="PF08327">
    <property type="entry name" value="AHSA1"/>
    <property type="match status" value="1"/>
</dbReference>
<evidence type="ECO:0000313" key="3">
    <source>
        <dbReference type="EMBL" id="BBX93052.1"/>
    </source>
</evidence>
<evidence type="ECO:0000259" key="2">
    <source>
        <dbReference type="Pfam" id="PF08327"/>
    </source>
</evidence>
<evidence type="ECO:0000313" key="5">
    <source>
        <dbReference type="Proteomes" id="UP000466683"/>
    </source>
</evidence>
<protein>
    <submittedName>
        <fullName evidence="4">SRPBCC family protein</fullName>
    </submittedName>
</protein>
<organism evidence="4 6">
    <name type="scientific">Mycolicibacterium boenickei</name>
    <dbReference type="NCBI Taxonomy" id="146017"/>
    <lineage>
        <taxon>Bacteria</taxon>
        <taxon>Bacillati</taxon>
        <taxon>Actinomycetota</taxon>
        <taxon>Actinomycetes</taxon>
        <taxon>Mycobacteriales</taxon>
        <taxon>Mycobacteriaceae</taxon>
        <taxon>Mycolicibacterium</taxon>
    </lineage>
</organism>
<accession>A0AAX2ZQD3</accession>
<dbReference type="AlphaFoldDB" id="A0AAX2ZQD3"/>
<reference evidence="4 6" key="3">
    <citation type="journal article" date="2022" name="BMC Genomics">
        <title>Comparative genome analysis of mycobacteria focusing on tRNA and non-coding RNA.</title>
        <authorList>
            <person name="Behra P.R.K."/>
            <person name="Pettersson B.M.F."/>
            <person name="Ramesh M."/>
            <person name="Das S."/>
            <person name="Dasgupta S."/>
            <person name="Kirsebom L.A."/>
        </authorList>
    </citation>
    <scope>NUCLEOTIDE SEQUENCE [LARGE SCALE GENOMIC DNA]</scope>
    <source>
        <strain evidence="4 6">DSM 44677</strain>
    </source>
</reference>
<dbReference type="RefSeq" id="WP_077739183.1">
    <property type="nucleotide sequence ID" value="NZ_AP022579.1"/>
</dbReference>
<name>A0AAX2ZQD3_9MYCO</name>
<dbReference type="CDD" id="cd08895">
    <property type="entry name" value="SRPBCC_CalC_Aha1-like_2"/>
    <property type="match status" value="1"/>
</dbReference>